<dbReference type="GO" id="GO:0016787">
    <property type="term" value="F:hydrolase activity"/>
    <property type="evidence" value="ECO:0007669"/>
    <property type="project" value="UniProtKB-KW"/>
</dbReference>
<evidence type="ECO:0000256" key="2">
    <source>
        <dbReference type="ARBA" id="ARBA00022801"/>
    </source>
</evidence>
<dbReference type="InterPro" id="IPR029000">
    <property type="entry name" value="Cyclophilin-like_dom_sf"/>
</dbReference>
<dbReference type="Proteomes" id="UP000031866">
    <property type="component" value="Chromosome"/>
</dbReference>
<keyword evidence="3" id="KW-0067">ATP-binding</keyword>
<dbReference type="InterPro" id="IPR003778">
    <property type="entry name" value="CT_A_B"/>
</dbReference>
<dbReference type="SMART" id="SM00797">
    <property type="entry name" value="AHS2"/>
    <property type="match status" value="1"/>
</dbReference>
<dbReference type="GO" id="GO:0005524">
    <property type="term" value="F:ATP binding"/>
    <property type="evidence" value="ECO:0007669"/>
    <property type="project" value="UniProtKB-KW"/>
</dbReference>
<dbReference type="AlphaFoldDB" id="A0A0B5QMR1"/>
<reference evidence="7" key="1">
    <citation type="submission" date="2014-12" db="EMBL/GenBank/DDBJ databases">
        <title>Genome sequence of Clostridium beijerinckii strain 59B.</title>
        <authorList>
            <person name="Little G.T."/>
            <person name="Minton N.P."/>
        </authorList>
    </citation>
    <scope>NUCLEOTIDE SEQUENCE [LARGE SCALE GENOMIC DNA]</scope>
    <source>
        <strain evidence="7">59B</strain>
    </source>
</reference>
<protein>
    <submittedName>
        <fullName evidence="6">Antagonist of KipI</fullName>
    </submittedName>
    <submittedName>
        <fullName evidence="5">KipI antagonist</fullName>
    </submittedName>
</protein>
<dbReference type="EMBL" id="CP010086">
    <property type="protein sequence ID" value="AJG99292.1"/>
    <property type="molecule type" value="Genomic_DNA"/>
</dbReference>
<feature type="domain" description="Carboxyltransferase" evidence="4">
    <location>
        <begin position="24"/>
        <end position="320"/>
    </location>
</feature>
<proteinExistence type="predicted"/>
<keyword evidence="2" id="KW-0378">Hydrolase</keyword>
<evidence type="ECO:0000256" key="3">
    <source>
        <dbReference type="ARBA" id="ARBA00022840"/>
    </source>
</evidence>
<reference evidence="6" key="3">
    <citation type="submission" date="2020-05" db="EMBL/GenBank/DDBJ databases">
        <title>Genomic insights into acetone-butanol-ethanol (ABE) fermentation by sequencing solventogenic clostridia strains.</title>
        <authorList>
            <person name="Brown S."/>
        </authorList>
    </citation>
    <scope>NUCLEOTIDE SEQUENCE</scope>
    <source>
        <strain evidence="6">DJ126</strain>
    </source>
</reference>
<dbReference type="PANTHER" id="PTHR43309">
    <property type="entry name" value="5-OXOPROLINASE SUBUNIT C"/>
    <property type="match status" value="1"/>
</dbReference>
<dbReference type="Gene3D" id="2.40.100.10">
    <property type="entry name" value="Cyclophilin-like"/>
    <property type="match status" value="1"/>
</dbReference>
<reference evidence="5" key="2">
    <citation type="submission" date="2016-02" db="EMBL/GenBank/DDBJ databases">
        <title>Genome sequence of Clostridium beijerinckii strain 59B.</title>
        <authorList>
            <person name="Little G.T."/>
            <person name="Minton N.P."/>
        </authorList>
    </citation>
    <scope>NUCLEOTIDE SEQUENCE</scope>
    <source>
        <strain evidence="5">NCIMB 14988</strain>
    </source>
</reference>
<accession>A0A0B5QMR1</accession>
<dbReference type="STRING" id="1520.LF65_02719"/>
<sequence>MSISVLNPGLQSTIQDLGRHGYQKYGVIVSGAMDVYAMRIANIAVGNDENEGVLEITMIGPSLELEKGALISITGGNISPTINGKKIPMGRPVYLKEDCVLNFGACIAGCRSYLAIAGGFAVPEVMESKSTYLRAQFGGFNGRPLKKGDILNIGTKSVAAIKIIEKLQEITQKSEFVAPSWYIGDSTVENINSTIIRVFKDRQFNNISDESINKFFNSEFNVDNKSDRMGYRLCGEKIELKERLEMISEEVSVGTIQIPPDGNPIILLADRQTTGGYPKIAHVVSVDIQKIVQLKPNSKIKFKQITLKEAERLYFEREKYIDELKKAIRLTIL</sequence>
<dbReference type="RefSeq" id="WP_041896663.1">
    <property type="nucleotide sequence ID" value="NZ_CP010086.2"/>
</dbReference>
<keyword evidence="1" id="KW-0547">Nucleotide-binding</keyword>
<evidence type="ECO:0000256" key="1">
    <source>
        <dbReference type="ARBA" id="ARBA00022741"/>
    </source>
</evidence>
<organism evidence="5 7">
    <name type="scientific">Clostridium beijerinckii</name>
    <name type="common">Clostridium MP</name>
    <dbReference type="NCBI Taxonomy" id="1520"/>
    <lineage>
        <taxon>Bacteria</taxon>
        <taxon>Bacillati</taxon>
        <taxon>Bacillota</taxon>
        <taxon>Clostridia</taxon>
        <taxon>Eubacteriales</taxon>
        <taxon>Clostridiaceae</taxon>
        <taxon>Clostridium</taxon>
    </lineage>
</organism>
<dbReference type="Proteomes" id="UP000821656">
    <property type="component" value="Unassembled WGS sequence"/>
</dbReference>
<dbReference type="SUPFAM" id="SSF50891">
    <property type="entry name" value="Cyclophilin-like"/>
    <property type="match status" value="1"/>
</dbReference>
<evidence type="ECO:0000259" key="4">
    <source>
        <dbReference type="SMART" id="SM00797"/>
    </source>
</evidence>
<dbReference type="KEGG" id="cbei:LF65_02719"/>
<evidence type="ECO:0000313" key="6">
    <source>
        <dbReference type="EMBL" id="NRV11542.1"/>
    </source>
</evidence>
<gene>
    <name evidence="6" type="ORF">DFH45_004505</name>
    <name evidence="5" type="ORF">LF65_02719</name>
</gene>
<dbReference type="OrthoDB" id="9782422at2"/>
<evidence type="ECO:0000313" key="5">
    <source>
        <dbReference type="EMBL" id="AJG99292.1"/>
    </source>
</evidence>
<dbReference type="NCBIfam" id="TIGR00724">
    <property type="entry name" value="urea_amlyse_rel"/>
    <property type="match status" value="1"/>
</dbReference>
<dbReference type="EMBL" id="JABSXK010000001">
    <property type="protein sequence ID" value="NRV11542.1"/>
    <property type="molecule type" value="Genomic_DNA"/>
</dbReference>
<dbReference type="PANTHER" id="PTHR43309:SF5">
    <property type="entry name" value="5-OXOPROLINASE SUBUNIT C"/>
    <property type="match status" value="1"/>
</dbReference>
<dbReference type="Pfam" id="PF02626">
    <property type="entry name" value="CT_A_B"/>
    <property type="match status" value="1"/>
</dbReference>
<dbReference type="InterPro" id="IPR052708">
    <property type="entry name" value="PxpC"/>
</dbReference>
<evidence type="ECO:0000313" key="7">
    <source>
        <dbReference type="Proteomes" id="UP000031866"/>
    </source>
</evidence>
<name>A0A0B5QMR1_CLOBE</name>